<sequence length="140" mass="15861">MNSPFPAIKKFCQSAKAAVKRKSIPDSAISLSTLLDKDFDDLITCEEGASFDEPDGTGEMLDYVTSILENLPNALEKVVPGVEFFEERIVRWLHDVVETDCLVREEDVWKDAPNKAWEAFYEERFVERPEKGPTGKEISC</sequence>
<dbReference type="AlphaFoldDB" id="A0A395IZC2"/>
<accession>A0A395IZC2</accession>
<organism evidence="1 2">
    <name type="scientific">Monilinia fructigena</name>
    <dbReference type="NCBI Taxonomy" id="38457"/>
    <lineage>
        <taxon>Eukaryota</taxon>
        <taxon>Fungi</taxon>
        <taxon>Dikarya</taxon>
        <taxon>Ascomycota</taxon>
        <taxon>Pezizomycotina</taxon>
        <taxon>Leotiomycetes</taxon>
        <taxon>Helotiales</taxon>
        <taxon>Sclerotiniaceae</taxon>
        <taxon>Monilinia</taxon>
    </lineage>
</organism>
<reference evidence="1 2" key="1">
    <citation type="submission" date="2018-06" db="EMBL/GenBank/DDBJ databases">
        <title>Genome Sequence of the Brown Rot Fungal Pathogen Monilinia fructigena.</title>
        <authorList>
            <person name="Landi L."/>
            <person name="De Miccolis Angelini R.M."/>
            <person name="Pollastro S."/>
            <person name="Abate D."/>
            <person name="Faretra F."/>
            <person name="Romanazzi G."/>
        </authorList>
    </citation>
    <scope>NUCLEOTIDE SEQUENCE [LARGE SCALE GENOMIC DNA]</scope>
    <source>
        <strain evidence="1 2">Mfrg269</strain>
    </source>
</reference>
<protein>
    <submittedName>
        <fullName evidence="1">Uncharacterized protein</fullName>
    </submittedName>
</protein>
<evidence type="ECO:0000313" key="1">
    <source>
        <dbReference type="EMBL" id="RAL65615.1"/>
    </source>
</evidence>
<dbReference type="Proteomes" id="UP000249056">
    <property type="component" value="Unassembled WGS sequence"/>
</dbReference>
<name>A0A395IZC2_9HELO</name>
<comment type="caution">
    <text evidence="1">The sequence shown here is derived from an EMBL/GenBank/DDBJ whole genome shotgun (WGS) entry which is preliminary data.</text>
</comment>
<keyword evidence="2" id="KW-1185">Reference proteome</keyword>
<proteinExistence type="predicted"/>
<dbReference type="OrthoDB" id="10311666at2759"/>
<gene>
    <name evidence="1" type="ORF">DID88_005287</name>
</gene>
<dbReference type="EMBL" id="QKRW01000009">
    <property type="protein sequence ID" value="RAL65615.1"/>
    <property type="molecule type" value="Genomic_DNA"/>
</dbReference>
<evidence type="ECO:0000313" key="2">
    <source>
        <dbReference type="Proteomes" id="UP000249056"/>
    </source>
</evidence>